<protein>
    <submittedName>
        <fullName evidence="2">Uncharacterized protein</fullName>
    </submittedName>
</protein>
<evidence type="ECO:0000313" key="2">
    <source>
        <dbReference type="EMBL" id="GAX19213.1"/>
    </source>
</evidence>
<feature type="region of interest" description="Disordered" evidence="1">
    <location>
        <begin position="1"/>
        <end position="37"/>
    </location>
</feature>
<sequence>MEQKKESLLPSEGVHFEDDEHGPSEEEDEDHSMVSEAEIDKEWDEGGPSHCGYSEGVHDTLMTVGKSVHKVIGDPPSSIENGIMKQIGTWFQEMSYAVRDVFRGKDDVHDDISKAASTIKDDALASVFGSAPRENDDSFT</sequence>
<evidence type="ECO:0000313" key="3">
    <source>
        <dbReference type="Proteomes" id="UP000198406"/>
    </source>
</evidence>
<keyword evidence="3" id="KW-1185">Reference proteome</keyword>
<dbReference type="InParanoid" id="A0A1Z5JYU3"/>
<name>A0A1Z5JYU3_FISSO</name>
<feature type="compositionally biased region" description="Basic and acidic residues" evidence="1">
    <location>
        <begin position="14"/>
        <end position="24"/>
    </location>
</feature>
<comment type="caution">
    <text evidence="2">The sequence shown here is derived from an EMBL/GenBank/DDBJ whole genome shotgun (WGS) entry which is preliminary data.</text>
</comment>
<proteinExistence type="predicted"/>
<organism evidence="2 3">
    <name type="scientific">Fistulifera solaris</name>
    <name type="common">Oleaginous diatom</name>
    <dbReference type="NCBI Taxonomy" id="1519565"/>
    <lineage>
        <taxon>Eukaryota</taxon>
        <taxon>Sar</taxon>
        <taxon>Stramenopiles</taxon>
        <taxon>Ochrophyta</taxon>
        <taxon>Bacillariophyta</taxon>
        <taxon>Bacillariophyceae</taxon>
        <taxon>Bacillariophycidae</taxon>
        <taxon>Naviculales</taxon>
        <taxon>Naviculaceae</taxon>
        <taxon>Fistulifera</taxon>
    </lineage>
</organism>
<gene>
    <name evidence="2" type="ORF">FisN_4Lh202</name>
</gene>
<accession>A0A1Z5JYU3</accession>
<dbReference type="OrthoDB" id="46887at2759"/>
<reference evidence="2 3" key="1">
    <citation type="journal article" date="2015" name="Plant Cell">
        <title>Oil accumulation by the oleaginous diatom Fistulifera solaris as revealed by the genome and transcriptome.</title>
        <authorList>
            <person name="Tanaka T."/>
            <person name="Maeda Y."/>
            <person name="Veluchamy A."/>
            <person name="Tanaka M."/>
            <person name="Abida H."/>
            <person name="Marechal E."/>
            <person name="Bowler C."/>
            <person name="Muto M."/>
            <person name="Sunaga Y."/>
            <person name="Tanaka M."/>
            <person name="Yoshino T."/>
            <person name="Taniguchi T."/>
            <person name="Fukuda Y."/>
            <person name="Nemoto M."/>
            <person name="Matsumoto M."/>
            <person name="Wong P.S."/>
            <person name="Aburatani S."/>
            <person name="Fujibuchi W."/>
        </authorList>
    </citation>
    <scope>NUCLEOTIDE SEQUENCE [LARGE SCALE GENOMIC DNA]</scope>
    <source>
        <strain evidence="2 3">JPCC DA0580</strain>
    </source>
</reference>
<dbReference type="Proteomes" id="UP000198406">
    <property type="component" value="Unassembled WGS sequence"/>
</dbReference>
<evidence type="ECO:0000256" key="1">
    <source>
        <dbReference type="SAM" id="MobiDB-lite"/>
    </source>
</evidence>
<dbReference type="EMBL" id="BDSP01000136">
    <property type="protein sequence ID" value="GAX19213.1"/>
    <property type="molecule type" value="Genomic_DNA"/>
</dbReference>
<dbReference type="AlphaFoldDB" id="A0A1Z5JYU3"/>